<dbReference type="Proteomes" id="UP001321760">
    <property type="component" value="Unassembled WGS sequence"/>
</dbReference>
<name>A0AAV9GB79_9PEZI</name>
<organism evidence="1 2">
    <name type="scientific">Podospora aff. communis PSN243</name>
    <dbReference type="NCBI Taxonomy" id="3040156"/>
    <lineage>
        <taxon>Eukaryota</taxon>
        <taxon>Fungi</taxon>
        <taxon>Dikarya</taxon>
        <taxon>Ascomycota</taxon>
        <taxon>Pezizomycotina</taxon>
        <taxon>Sordariomycetes</taxon>
        <taxon>Sordariomycetidae</taxon>
        <taxon>Sordariales</taxon>
        <taxon>Podosporaceae</taxon>
        <taxon>Podospora</taxon>
    </lineage>
</organism>
<proteinExistence type="predicted"/>
<comment type="caution">
    <text evidence="1">The sequence shown here is derived from an EMBL/GenBank/DDBJ whole genome shotgun (WGS) entry which is preliminary data.</text>
</comment>
<sequence length="417" mass="46515">MDRSPLPRLTEATLEFQFLVPQGDVDYHPTDKRWFAHTPYQPPLSQGNTHIEPHPAVFSHLKTIFNAIPLKLKTPSTHHCETRLWGLDIPTSTWSVTLCPSAHSEHAGKPSQVLAERYNLAGIQLSSQPYTASDLDYQDVEKVCVALRREMRLQISETCSLRVHVSAVGKEGLDEMAVRKGVMLLWVVERLLFGVCAPGRGEKGGCGMVTGASRLRTAGEFPQTAISERLEGLVPVDVGLDEETLRVLQVICRAELLSELDTLLRGSDSDEFKRLSIEICPLGGKEGIRFHLHEGTLDPAMAKLWARVCMAVVQNAMMDDDKFRELFRRIIQHKSADVAYDWAELLIDLGLPTSDIDAFRKKHMVLQRSTRASEGASSPFLPTVKEDKLRIASAEPVTPGWLLWADGIPWTSMFGSE</sequence>
<dbReference type="AlphaFoldDB" id="A0AAV9GB79"/>
<keyword evidence="2" id="KW-1185">Reference proteome</keyword>
<reference evidence="1" key="1">
    <citation type="journal article" date="2023" name="Mol. Phylogenet. Evol.">
        <title>Genome-scale phylogeny and comparative genomics of the fungal order Sordariales.</title>
        <authorList>
            <person name="Hensen N."/>
            <person name="Bonometti L."/>
            <person name="Westerberg I."/>
            <person name="Brannstrom I.O."/>
            <person name="Guillou S."/>
            <person name="Cros-Aarteil S."/>
            <person name="Calhoun S."/>
            <person name="Haridas S."/>
            <person name="Kuo A."/>
            <person name="Mondo S."/>
            <person name="Pangilinan J."/>
            <person name="Riley R."/>
            <person name="LaButti K."/>
            <person name="Andreopoulos B."/>
            <person name="Lipzen A."/>
            <person name="Chen C."/>
            <person name="Yan M."/>
            <person name="Daum C."/>
            <person name="Ng V."/>
            <person name="Clum A."/>
            <person name="Steindorff A."/>
            <person name="Ohm R.A."/>
            <person name="Martin F."/>
            <person name="Silar P."/>
            <person name="Natvig D.O."/>
            <person name="Lalanne C."/>
            <person name="Gautier V."/>
            <person name="Ament-Velasquez S.L."/>
            <person name="Kruys A."/>
            <person name="Hutchinson M.I."/>
            <person name="Powell A.J."/>
            <person name="Barry K."/>
            <person name="Miller A.N."/>
            <person name="Grigoriev I.V."/>
            <person name="Debuchy R."/>
            <person name="Gladieux P."/>
            <person name="Hiltunen Thoren M."/>
            <person name="Johannesson H."/>
        </authorList>
    </citation>
    <scope>NUCLEOTIDE SEQUENCE</scope>
    <source>
        <strain evidence="1">PSN243</strain>
    </source>
</reference>
<accession>A0AAV9GB79</accession>
<evidence type="ECO:0000313" key="2">
    <source>
        <dbReference type="Proteomes" id="UP001321760"/>
    </source>
</evidence>
<dbReference type="PANTHER" id="PTHR36847">
    <property type="entry name" value="AMIDOLIGASE ENZYME"/>
    <property type="match status" value="1"/>
</dbReference>
<gene>
    <name evidence="1" type="ORF">QBC34DRAFT_474512</name>
</gene>
<protein>
    <submittedName>
        <fullName evidence="1">Uncharacterized protein</fullName>
    </submittedName>
</protein>
<dbReference type="EMBL" id="MU865975">
    <property type="protein sequence ID" value="KAK4444568.1"/>
    <property type="molecule type" value="Genomic_DNA"/>
</dbReference>
<reference evidence="1" key="2">
    <citation type="submission" date="2023-05" db="EMBL/GenBank/DDBJ databases">
        <authorList>
            <consortium name="Lawrence Berkeley National Laboratory"/>
            <person name="Steindorff A."/>
            <person name="Hensen N."/>
            <person name="Bonometti L."/>
            <person name="Westerberg I."/>
            <person name="Brannstrom I.O."/>
            <person name="Guillou S."/>
            <person name="Cros-Aarteil S."/>
            <person name="Calhoun S."/>
            <person name="Haridas S."/>
            <person name="Kuo A."/>
            <person name="Mondo S."/>
            <person name="Pangilinan J."/>
            <person name="Riley R."/>
            <person name="Labutti K."/>
            <person name="Andreopoulos B."/>
            <person name="Lipzen A."/>
            <person name="Chen C."/>
            <person name="Yanf M."/>
            <person name="Daum C."/>
            <person name="Ng V."/>
            <person name="Clum A."/>
            <person name="Ohm R."/>
            <person name="Martin F."/>
            <person name="Silar P."/>
            <person name="Natvig D."/>
            <person name="Lalanne C."/>
            <person name="Gautier V."/>
            <person name="Ament-Velasquez S.L."/>
            <person name="Kruys A."/>
            <person name="Hutchinson M.I."/>
            <person name="Powell A.J."/>
            <person name="Barry K."/>
            <person name="Miller A.N."/>
            <person name="Grigoriev I.V."/>
            <person name="Debuchy R."/>
            <person name="Gladieux P."/>
            <person name="Thoren M.H."/>
            <person name="Johannesson H."/>
        </authorList>
    </citation>
    <scope>NUCLEOTIDE SEQUENCE</scope>
    <source>
        <strain evidence="1">PSN243</strain>
    </source>
</reference>
<dbReference type="PANTHER" id="PTHR36847:SF1">
    <property type="entry name" value="AMIDOLIGASE ENZYME"/>
    <property type="match status" value="1"/>
</dbReference>
<evidence type="ECO:0000313" key="1">
    <source>
        <dbReference type="EMBL" id="KAK4444568.1"/>
    </source>
</evidence>